<accession>A0A402AJX9</accession>
<keyword evidence="2" id="KW-1185">Reference proteome</keyword>
<dbReference type="Proteomes" id="UP000287188">
    <property type="component" value="Unassembled WGS sequence"/>
</dbReference>
<proteinExistence type="predicted"/>
<dbReference type="InterPro" id="IPR012296">
    <property type="entry name" value="Nuclease_put_TT1808"/>
</dbReference>
<dbReference type="RefSeq" id="WP_126551250.1">
    <property type="nucleotide sequence ID" value="NZ_BIFS01000001.1"/>
</dbReference>
<dbReference type="InterPro" id="IPR011335">
    <property type="entry name" value="Restrct_endonuc-II-like"/>
</dbReference>
<reference evidence="2" key="1">
    <citation type="submission" date="2018-12" db="EMBL/GenBank/DDBJ databases">
        <title>Tengunoibacter tsumagoiensis gen. nov., sp. nov., Dictyobacter kobayashii sp. nov., D. alpinus sp. nov., and D. joshuensis sp. nov. and description of Dictyobacteraceae fam. nov. within the order Ktedonobacterales isolated from Tengu-no-mugimeshi.</title>
        <authorList>
            <person name="Wang C.M."/>
            <person name="Zheng Y."/>
            <person name="Sakai Y."/>
            <person name="Toyoda A."/>
            <person name="Minakuchi Y."/>
            <person name="Abe K."/>
            <person name="Yokota A."/>
            <person name="Yabe S."/>
        </authorList>
    </citation>
    <scope>NUCLEOTIDE SEQUENCE [LARGE SCALE GENOMIC DNA]</scope>
    <source>
        <strain evidence="2">Uno11</strain>
    </source>
</reference>
<dbReference type="Gene3D" id="3.90.1570.10">
    <property type="entry name" value="tt1808, chain A"/>
    <property type="match status" value="1"/>
</dbReference>
<comment type="caution">
    <text evidence="1">The sequence shown here is derived from an EMBL/GenBank/DDBJ whole genome shotgun (WGS) entry which is preliminary data.</text>
</comment>
<evidence type="ECO:0000313" key="1">
    <source>
        <dbReference type="EMBL" id="GCE19365.1"/>
    </source>
</evidence>
<protein>
    <recommendedName>
        <fullName evidence="3">Restriction endonuclease domain-containing protein</fullName>
    </recommendedName>
</protein>
<dbReference type="SUPFAM" id="SSF52980">
    <property type="entry name" value="Restriction endonuclease-like"/>
    <property type="match status" value="1"/>
</dbReference>
<gene>
    <name evidence="1" type="ORF">KDK_31650</name>
</gene>
<dbReference type="AlphaFoldDB" id="A0A402AJX9"/>
<name>A0A402AJX9_9CHLR</name>
<sequence>MYDPLRKYTLDVYWRIVESLPERKYEYIDGDIRMMTGGSLAHSQTSTRIAGILDRALYDTEFYLYKQY</sequence>
<dbReference type="EMBL" id="BIFS01000001">
    <property type="protein sequence ID" value="GCE19365.1"/>
    <property type="molecule type" value="Genomic_DNA"/>
</dbReference>
<organism evidence="1 2">
    <name type="scientific">Dictyobacter kobayashii</name>
    <dbReference type="NCBI Taxonomy" id="2014872"/>
    <lineage>
        <taxon>Bacteria</taxon>
        <taxon>Bacillati</taxon>
        <taxon>Chloroflexota</taxon>
        <taxon>Ktedonobacteria</taxon>
        <taxon>Ktedonobacterales</taxon>
        <taxon>Dictyobacteraceae</taxon>
        <taxon>Dictyobacter</taxon>
    </lineage>
</organism>
<evidence type="ECO:0008006" key="3">
    <source>
        <dbReference type="Google" id="ProtNLM"/>
    </source>
</evidence>
<evidence type="ECO:0000313" key="2">
    <source>
        <dbReference type="Proteomes" id="UP000287188"/>
    </source>
</evidence>